<proteinExistence type="predicted"/>
<gene>
    <name evidence="8" type="ORF">HAZT_HAZT001650</name>
</gene>
<evidence type="ECO:0000256" key="4">
    <source>
        <dbReference type="ARBA" id="ARBA00022989"/>
    </source>
</evidence>
<comment type="subcellular location">
    <subcellularLocation>
        <location evidence="1">Cell membrane</location>
        <topology evidence="1">Multi-pass membrane protein</topology>
    </subcellularLocation>
</comment>
<reference evidence="8" key="2">
    <citation type="journal article" date="2018" name="Environ. Sci. Technol.">
        <title>The Toxicogenome of Hyalella azteca: A Model for Sediment Ecotoxicology and Evolutionary Toxicology.</title>
        <authorList>
            <person name="Poynton H.C."/>
            <person name="Hasenbein S."/>
            <person name="Benoit J.B."/>
            <person name="Sepulveda M.S."/>
            <person name="Poelchau M.F."/>
            <person name="Hughes D.S.T."/>
            <person name="Murali S.C."/>
            <person name="Chen S."/>
            <person name="Glastad K.M."/>
            <person name="Goodisman M.A.D."/>
            <person name="Werren J.H."/>
            <person name="Vineis J.H."/>
            <person name="Bowen J.L."/>
            <person name="Friedrich M."/>
            <person name="Jones J."/>
            <person name="Robertson H.M."/>
            <person name="Feyereisen R."/>
            <person name="Mechler-Hickson A."/>
            <person name="Mathers N."/>
            <person name="Lee C.E."/>
            <person name="Colbourne J.K."/>
            <person name="Biales A."/>
            <person name="Johnston J.S."/>
            <person name="Wellborn G.A."/>
            <person name="Rosendale A.J."/>
            <person name="Cridge A.G."/>
            <person name="Munoz-Torres M.C."/>
            <person name="Bain P.A."/>
            <person name="Manny A.R."/>
            <person name="Major K.M."/>
            <person name="Lambert F.N."/>
            <person name="Vulpe C.D."/>
            <person name="Tuck P."/>
            <person name="Blalock B.J."/>
            <person name="Lin Y.Y."/>
            <person name="Smith M.E."/>
            <person name="Ochoa-Acuna H."/>
            <person name="Chen M.M."/>
            <person name="Childers C.P."/>
            <person name="Qu J."/>
            <person name="Dugan S."/>
            <person name="Lee S.L."/>
            <person name="Chao H."/>
            <person name="Dinh H."/>
            <person name="Han Y."/>
            <person name="Doddapaneni H."/>
            <person name="Worley K.C."/>
            <person name="Muzny D.M."/>
            <person name="Gibbs R.A."/>
            <person name="Richards S."/>
        </authorList>
    </citation>
    <scope>NUCLEOTIDE SEQUENCE</scope>
    <source>
        <strain evidence="8">HAZT.00-mixed</strain>
        <tissue evidence="8">Whole organism</tissue>
    </source>
</reference>
<dbReference type="EMBL" id="JQDR03013709">
    <property type="protein sequence ID" value="KAA0189241.1"/>
    <property type="molecule type" value="Genomic_DNA"/>
</dbReference>
<name>A0A6A0GV27_HYAAZ</name>
<keyword evidence="2" id="KW-1003">Cell membrane</keyword>
<organism evidence="8">
    <name type="scientific">Hyalella azteca</name>
    <name type="common">Amphipod</name>
    <dbReference type="NCBI Taxonomy" id="294128"/>
    <lineage>
        <taxon>Eukaryota</taxon>
        <taxon>Metazoa</taxon>
        <taxon>Ecdysozoa</taxon>
        <taxon>Arthropoda</taxon>
        <taxon>Crustacea</taxon>
        <taxon>Multicrustacea</taxon>
        <taxon>Malacostraca</taxon>
        <taxon>Eumalacostraca</taxon>
        <taxon>Peracarida</taxon>
        <taxon>Amphipoda</taxon>
        <taxon>Senticaudata</taxon>
        <taxon>Talitrida</taxon>
        <taxon>Talitroidea</taxon>
        <taxon>Hyalellidae</taxon>
        <taxon>Hyalella</taxon>
    </lineage>
</organism>
<evidence type="ECO:0000313" key="8">
    <source>
        <dbReference type="EMBL" id="KAA0189241.1"/>
    </source>
</evidence>
<reference evidence="8" key="1">
    <citation type="submission" date="2014-08" db="EMBL/GenBank/DDBJ databases">
        <authorList>
            <person name="Murali S."/>
            <person name="Richards S."/>
            <person name="Bandaranaike D."/>
            <person name="Bellair M."/>
            <person name="Blankenburg K."/>
            <person name="Chao H."/>
            <person name="Dinh H."/>
            <person name="Doddapaneni H."/>
            <person name="Dugan-Rocha S."/>
            <person name="Elkadiri S."/>
            <person name="Gnanaolivu R."/>
            <person name="Hughes D."/>
            <person name="Lee S."/>
            <person name="Li M."/>
            <person name="Ming W."/>
            <person name="Munidasa M."/>
            <person name="Muniz J."/>
            <person name="Nguyen L."/>
            <person name="Osuji N."/>
            <person name="Pu L.-L."/>
            <person name="Puazo M."/>
            <person name="Skinner E."/>
            <person name="Qu C."/>
            <person name="Quiroz J."/>
            <person name="Raj R."/>
            <person name="Weissenberger G."/>
            <person name="Xin Y."/>
            <person name="Zou X."/>
            <person name="Han Y."/>
            <person name="Worley K."/>
            <person name="Muzny D."/>
            <person name="Gibbs R."/>
        </authorList>
    </citation>
    <scope>NUCLEOTIDE SEQUENCE</scope>
    <source>
        <strain evidence="8">HAZT.00-mixed</strain>
        <tissue evidence="8">Whole organism</tissue>
    </source>
</reference>
<dbReference type="GO" id="GO:0050909">
    <property type="term" value="P:sensory perception of taste"/>
    <property type="evidence" value="ECO:0007669"/>
    <property type="project" value="InterPro"/>
</dbReference>
<feature type="transmembrane region" description="Helical" evidence="6">
    <location>
        <begin position="173"/>
        <end position="194"/>
    </location>
</feature>
<keyword evidence="4 6" id="KW-1133">Transmembrane helix</keyword>
<feature type="transmembrane region" description="Helical" evidence="6">
    <location>
        <begin position="146"/>
        <end position="167"/>
    </location>
</feature>
<dbReference type="Proteomes" id="UP000711488">
    <property type="component" value="Unassembled WGS sequence"/>
</dbReference>
<evidence type="ECO:0000256" key="1">
    <source>
        <dbReference type="ARBA" id="ARBA00004651"/>
    </source>
</evidence>
<keyword evidence="8" id="KW-0675">Receptor</keyword>
<feature type="transmembrane region" description="Helical" evidence="6">
    <location>
        <begin position="278"/>
        <end position="297"/>
    </location>
</feature>
<reference evidence="8" key="3">
    <citation type="submission" date="2019-06" db="EMBL/GenBank/DDBJ databases">
        <authorList>
            <person name="Poynton C."/>
            <person name="Hasenbein S."/>
            <person name="Benoit J.B."/>
            <person name="Sepulveda M.S."/>
            <person name="Poelchau M.F."/>
            <person name="Murali S.C."/>
            <person name="Chen S."/>
            <person name="Glastad K.M."/>
            <person name="Werren J.H."/>
            <person name="Vineis J.H."/>
            <person name="Bowen J.L."/>
            <person name="Friedrich M."/>
            <person name="Jones J."/>
            <person name="Robertson H.M."/>
            <person name="Feyereisen R."/>
            <person name="Mechler-Hickson A."/>
            <person name="Mathers N."/>
            <person name="Lee C.E."/>
            <person name="Colbourne J.K."/>
            <person name="Biales A."/>
            <person name="Johnston J.S."/>
            <person name="Wellborn G.A."/>
            <person name="Rosendale A.J."/>
            <person name="Cridge A.G."/>
            <person name="Munoz-Torres M.C."/>
            <person name="Bain P.A."/>
            <person name="Manny A.R."/>
            <person name="Major K.M."/>
            <person name="Lambert F.N."/>
            <person name="Vulpe C.D."/>
            <person name="Tuck P."/>
            <person name="Blalock B.J."/>
            <person name="Lin Y.-Y."/>
            <person name="Smith M.E."/>
            <person name="Ochoa-Acuna H."/>
            <person name="Chen M.-J.M."/>
            <person name="Childers C.P."/>
            <person name="Qu J."/>
            <person name="Dugan S."/>
            <person name="Lee S.L."/>
            <person name="Chao H."/>
            <person name="Dinh H."/>
            <person name="Han Y."/>
            <person name="Doddapaneni H."/>
            <person name="Worley K.C."/>
            <person name="Muzny D.M."/>
            <person name="Gibbs R.A."/>
            <person name="Richards S."/>
        </authorList>
    </citation>
    <scope>NUCLEOTIDE SEQUENCE</scope>
    <source>
        <strain evidence="8">HAZT.00-mixed</strain>
        <tissue evidence="8">Whole organism</tissue>
    </source>
</reference>
<evidence type="ECO:0000256" key="7">
    <source>
        <dbReference type="SAM" id="SignalP"/>
    </source>
</evidence>
<feature type="transmembrane region" description="Helical" evidence="6">
    <location>
        <begin position="54"/>
        <end position="80"/>
    </location>
</feature>
<feature type="non-terminal residue" evidence="8">
    <location>
        <position position="391"/>
    </location>
</feature>
<accession>A0A6A0GV27</accession>
<dbReference type="GO" id="GO:0005886">
    <property type="term" value="C:plasma membrane"/>
    <property type="evidence" value="ECO:0007669"/>
    <property type="project" value="UniProtKB-SubCell"/>
</dbReference>
<dbReference type="AlphaFoldDB" id="A0A6A0GV27"/>
<evidence type="ECO:0000256" key="2">
    <source>
        <dbReference type="ARBA" id="ARBA00022475"/>
    </source>
</evidence>
<feature type="signal peptide" evidence="7">
    <location>
        <begin position="1"/>
        <end position="27"/>
    </location>
</feature>
<feature type="transmembrane region" description="Helical" evidence="6">
    <location>
        <begin position="92"/>
        <end position="112"/>
    </location>
</feature>
<evidence type="ECO:0000256" key="6">
    <source>
        <dbReference type="SAM" id="Phobius"/>
    </source>
</evidence>
<sequence length="391" mass="44367">METHRLVVPVVEFLLWLSGLYVPRCSAAVASSAKTLSRDDHFTKQAQTNSFSTSCYSLALLWVVMINFLQVFIFVFYLNFVLSSSNTDILETLANLWISSPVIIYIIVSVIFHKNRKKHLKLVRRLKTLSITFGRIKDRQFYSRKFVGMAGVYGIMVFSGLAFMLFMPKTMNILIGANVAFLGLSFTVILYSFYMSITIVTRTYKFFNEKIQAEAVAVKNQIWTDRTSGCNRRCLEPRAGQAAFDVDKEDNLLHGFEENLIYIQDTLEQIQTFYSTPLLLGNSLLMTNVILGFFLLLNACINNEFKAELWCFTGVSVWSLTILVLMHTCADQVNSARQDLAWSLRKLLCVLRPQKVAPFQSTVWRALAIIAQPFQFSMAGFSGIGRGALTN</sequence>
<feature type="transmembrane region" description="Helical" evidence="6">
    <location>
        <begin position="309"/>
        <end position="330"/>
    </location>
</feature>
<keyword evidence="7" id="KW-0732">Signal</keyword>
<protein>
    <submittedName>
        <fullName evidence="8">Gustatory receptor 138</fullName>
    </submittedName>
</protein>
<dbReference type="InterPro" id="IPR013604">
    <property type="entry name" value="7TM_chemorcpt"/>
</dbReference>
<dbReference type="Pfam" id="PF08395">
    <property type="entry name" value="7tm_7"/>
    <property type="match status" value="1"/>
</dbReference>
<feature type="chain" id="PRO_5025405150" evidence="7">
    <location>
        <begin position="28"/>
        <end position="391"/>
    </location>
</feature>
<evidence type="ECO:0000256" key="5">
    <source>
        <dbReference type="ARBA" id="ARBA00023136"/>
    </source>
</evidence>
<keyword evidence="3 6" id="KW-0812">Transmembrane</keyword>
<comment type="caution">
    <text evidence="8">The sequence shown here is derived from an EMBL/GenBank/DDBJ whole genome shotgun (WGS) entry which is preliminary data.</text>
</comment>
<keyword evidence="5 6" id="KW-0472">Membrane</keyword>
<evidence type="ECO:0000256" key="3">
    <source>
        <dbReference type="ARBA" id="ARBA00022692"/>
    </source>
</evidence>